<dbReference type="EMBL" id="GEDG01022586">
    <property type="protein sequence ID" value="JAP17393.1"/>
    <property type="molecule type" value="Transcribed_RNA"/>
</dbReference>
<protein>
    <submittedName>
        <fullName evidence="1">Putative ovule protein</fullName>
    </submittedName>
</protein>
<reference evidence="1" key="1">
    <citation type="submission" date="2015-12" db="EMBL/GenBank/DDBJ databases">
        <title>Gene expression during late stages of embryo sac development: a critical building block for successful pollen-pistil interactions.</title>
        <authorList>
            <person name="Liu Y."/>
            <person name="Joly V."/>
            <person name="Sabar M."/>
            <person name="Matton D.P."/>
        </authorList>
    </citation>
    <scope>NUCLEOTIDE SEQUENCE</scope>
</reference>
<evidence type="ECO:0000313" key="1">
    <source>
        <dbReference type="EMBL" id="JAP17393.1"/>
    </source>
</evidence>
<dbReference type="AlphaFoldDB" id="A0A0V0HAC2"/>
<proteinExistence type="predicted"/>
<sequence>MKRDNNESLLKLAQEKLECLRVIQERLSWPGHHCYRKLWRKFACLRVIEERPIWLGHHCYKKNCSSFRDFQTCNCDVALLFRNNDM</sequence>
<accession>A0A0V0HAC2</accession>
<organism evidence="1">
    <name type="scientific">Solanum chacoense</name>
    <name type="common">Chaco potato</name>
    <dbReference type="NCBI Taxonomy" id="4108"/>
    <lineage>
        <taxon>Eukaryota</taxon>
        <taxon>Viridiplantae</taxon>
        <taxon>Streptophyta</taxon>
        <taxon>Embryophyta</taxon>
        <taxon>Tracheophyta</taxon>
        <taxon>Spermatophyta</taxon>
        <taxon>Magnoliopsida</taxon>
        <taxon>eudicotyledons</taxon>
        <taxon>Gunneridae</taxon>
        <taxon>Pentapetalae</taxon>
        <taxon>asterids</taxon>
        <taxon>lamiids</taxon>
        <taxon>Solanales</taxon>
        <taxon>Solanaceae</taxon>
        <taxon>Solanoideae</taxon>
        <taxon>Solaneae</taxon>
        <taxon>Solanum</taxon>
    </lineage>
</organism>
<name>A0A0V0HAC2_SOLCH</name>